<evidence type="ECO:0000256" key="8">
    <source>
        <dbReference type="ARBA" id="ARBA00022840"/>
    </source>
</evidence>
<evidence type="ECO:0000256" key="17">
    <source>
        <dbReference type="ARBA" id="ARBA00042968"/>
    </source>
</evidence>
<evidence type="ECO:0000256" key="16">
    <source>
        <dbReference type="ARBA" id="ARBA00041416"/>
    </source>
</evidence>
<proteinExistence type="inferred from homology"/>
<dbReference type="InterPro" id="IPR003593">
    <property type="entry name" value="AAA+_ATPase"/>
</dbReference>
<dbReference type="InterPro" id="IPR036640">
    <property type="entry name" value="ABC1_TM_sf"/>
</dbReference>
<dbReference type="GO" id="GO:0005743">
    <property type="term" value="C:mitochondrial inner membrane"/>
    <property type="evidence" value="ECO:0007669"/>
    <property type="project" value="UniProtKB-SubCell"/>
</dbReference>
<dbReference type="GO" id="GO:0005524">
    <property type="term" value="F:ATP binding"/>
    <property type="evidence" value="ECO:0007669"/>
    <property type="project" value="UniProtKB-KW"/>
</dbReference>
<evidence type="ECO:0000256" key="9">
    <source>
        <dbReference type="ARBA" id="ARBA00022946"/>
    </source>
</evidence>
<keyword evidence="13" id="KW-0496">Mitochondrion</keyword>
<dbReference type="InterPro" id="IPR003439">
    <property type="entry name" value="ABC_transporter-like_ATP-bd"/>
</dbReference>
<dbReference type="SMART" id="SM00382">
    <property type="entry name" value="AAA"/>
    <property type="match status" value="1"/>
</dbReference>
<protein>
    <recommendedName>
        <fullName evidence="15">Mitochondrial potassium channel ATP-binding subunit</fullName>
    </recommendedName>
    <alternativeName>
        <fullName evidence="17">ATP-binding cassette sub-family B member 8, mitochondrial</fullName>
    </alternativeName>
    <alternativeName>
        <fullName evidence="16">Mitochondrial sulfonylurea-receptor</fullName>
    </alternativeName>
</protein>
<dbReference type="SUPFAM" id="SSF52540">
    <property type="entry name" value="P-loop containing nucleoside triphosphate hydrolases"/>
    <property type="match status" value="1"/>
</dbReference>
<evidence type="ECO:0000256" key="11">
    <source>
        <dbReference type="ARBA" id="ARBA00022989"/>
    </source>
</evidence>
<evidence type="ECO:0000313" key="22">
    <source>
        <dbReference type="WBParaSite" id="ACRNAN_scaffold2866.g29709.t1"/>
    </source>
</evidence>
<dbReference type="InterPro" id="IPR017871">
    <property type="entry name" value="ABC_transporter-like_CS"/>
</dbReference>
<feature type="domain" description="ABC transporter" evidence="19">
    <location>
        <begin position="416"/>
        <end position="646"/>
    </location>
</feature>
<dbReference type="AlphaFoldDB" id="A0A914DKB6"/>
<keyword evidence="7" id="KW-0999">Mitochondrion inner membrane</keyword>
<evidence type="ECO:0000256" key="5">
    <source>
        <dbReference type="ARBA" id="ARBA00022692"/>
    </source>
</evidence>
<feature type="transmembrane region" description="Helical" evidence="18">
    <location>
        <begin position="106"/>
        <end position="125"/>
    </location>
</feature>
<keyword evidence="14 18" id="KW-0472">Membrane</keyword>
<evidence type="ECO:0000256" key="18">
    <source>
        <dbReference type="SAM" id="Phobius"/>
    </source>
</evidence>
<dbReference type="FunFam" id="1.20.1560.10:FF:000016">
    <property type="entry name" value="ATP-binding cassette sub-family B member 8, mitochondrial"/>
    <property type="match status" value="1"/>
</dbReference>
<evidence type="ECO:0000259" key="19">
    <source>
        <dbReference type="PROSITE" id="PS50893"/>
    </source>
</evidence>
<evidence type="ECO:0000256" key="13">
    <source>
        <dbReference type="ARBA" id="ARBA00023128"/>
    </source>
</evidence>
<dbReference type="PROSITE" id="PS50893">
    <property type="entry name" value="ABC_TRANSPORTER_2"/>
    <property type="match status" value="1"/>
</dbReference>
<evidence type="ECO:0000256" key="14">
    <source>
        <dbReference type="ARBA" id="ARBA00023136"/>
    </source>
</evidence>
<keyword evidence="21" id="KW-1185">Reference proteome</keyword>
<keyword evidence="8" id="KW-0067">ATP-binding</keyword>
<evidence type="ECO:0000256" key="12">
    <source>
        <dbReference type="ARBA" id="ARBA00023065"/>
    </source>
</evidence>
<sequence>MSLVNYLLRAQNSYGIRFQSTIKLLHNRHNNLFRECIKQIWKLPTSKTKIFNGIKLCGIGFCCKQLFFTRIAHCATTTKSSRLTSNREVVVSKLTWREFWKIIKPYLHWLIIAAITAIIVAVMNIKIPILLGDLINVIAGFIKSKSTIEFSKLNPIATRLMVLYFAQAIFTFFYITCLSIMGEKIATDLRVQLFTQLLHQDMSFYDSQKTGELCDRLSYDVQEFKSSFKSCIAQGLRTFAQTGGCIVSLYMISPKMTLLTVIVVPVVILFGSLCGVVLRRLSIAAHSQNAYAAGVAEEAFQNIRTVKSFAMEDGERSLYAGEIEKARVLNEQLGVGIGAFQAATNVFLNGIILGILYGGAHLMASSQLSPGDLMSFLVSAQTIQRSLSQFSLVFGNAVKGWTACARIPHHSFTGELEFHDVSFIYPTRPSHHVIEHLNLTIEPGKTTALCGPSGAGKSTVAALVERLYEPQKGKITLDGKDLSDLDPYWLRRNAIGVISQEPVLFATTIEENIRYGKPEATDEEVREAARLANAADFIETFPHGYKTLVGERGVTLSGGQKQRIAIARALLKDPPILILDEATSALDAQTLDVVMRNRTVIIIAHRLSTIRNADTICVLRHGKVVEKGSHQVLMKKKGVYYSLVEMQQEED</sequence>
<dbReference type="FunFam" id="3.40.50.300:FF:000403">
    <property type="entry name" value="ATP-binding cassette sub-family B member 8, mitochondrial"/>
    <property type="match status" value="1"/>
</dbReference>
<keyword evidence="6" id="KW-0547">Nucleotide-binding</keyword>
<dbReference type="Pfam" id="PF00664">
    <property type="entry name" value="ABC_membrane"/>
    <property type="match status" value="1"/>
</dbReference>
<dbReference type="PANTHER" id="PTHR43394:SF17">
    <property type="entry name" value="MITOCHONDRIAL POTASSIUM CHANNEL ATP-BINDING SUBUNIT"/>
    <property type="match status" value="1"/>
</dbReference>
<evidence type="ECO:0000256" key="10">
    <source>
        <dbReference type="ARBA" id="ARBA00022958"/>
    </source>
</evidence>
<keyword evidence="9" id="KW-0809">Transit peptide</keyword>
<keyword evidence="10" id="KW-0630">Potassium</keyword>
<name>A0A914DKB6_9BILA</name>
<keyword evidence="4" id="KW-0633">Potassium transport</keyword>
<evidence type="ECO:0000256" key="4">
    <source>
        <dbReference type="ARBA" id="ARBA00022538"/>
    </source>
</evidence>
<dbReference type="PROSITE" id="PS00211">
    <property type="entry name" value="ABC_TRANSPORTER_1"/>
    <property type="match status" value="1"/>
</dbReference>
<evidence type="ECO:0000256" key="7">
    <source>
        <dbReference type="ARBA" id="ARBA00022792"/>
    </source>
</evidence>
<feature type="transmembrane region" description="Helical" evidence="18">
    <location>
        <begin position="161"/>
        <end position="181"/>
    </location>
</feature>
<dbReference type="CDD" id="cd18574">
    <property type="entry name" value="ABC_6TM_ABCB8_like"/>
    <property type="match status" value="1"/>
</dbReference>
<reference evidence="22" key="1">
    <citation type="submission" date="2022-11" db="UniProtKB">
        <authorList>
            <consortium name="WormBaseParasite"/>
        </authorList>
    </citation>
    <scope>IDENTIFICATION</scope>
</reference>
<accession>A0A914DKB6</accession>
<evidence type="ECO:0000259" key="20">
    <source>
        <dbReference type="PROSITE" id="PS50929"/>
    </source>
</evidence>
<dbReference type="Gene3D" id="1.20.1560.10">
    <property type="entry name" value="ABC transporter type 1, transmembrane domain"/>
    <property type="match status" value="1"/>
</dbReference>
<dbReference type="Proteomes" id="UP000887540">
    <property type="component" value="Unplaced"/>
</dbReference>
<evidence type="ECO:0000313" key="21">
    <source>
        <dbReference type="Proteomes" id="UP000887540"/>
    </source>
</evidence>
<feature type="domain" description="ABC transmembrane type-1" evidence="20">
    <location>
        <begin position="111"/>
        <end position="399"/>
    </location>
</feature>
<dbReference type="GO" id="GO:0016887">
    <property type="term" value="F:ATP hydrolysis activity"/>
    <property type="evidence" value="ECO:0007669"/>
    <property type="project" value="InterPro"/>
</dbReference>
<evidence type="ECO:0000256" key="15">
    <source>
        <dbReference type="ARBA" id="ARBA00040439"/>
    </source>
</evidence>
<keyword evidence="5 18" id="KW-0812">Transmembrane</keyword>
<comment type="similarity">
    <text evidence="2">Belongs to the ABC transporter superfamily. ABCB family. Multidrug resistance exporter (TC 3.A.1.201) subfamily.</text>
</comment>
<dbReference type="PANTHER" id="PTHR43394">
    <property type="entry name" value="ATP-DEPENDENT PERMEASE MDL1, MITOCHONDRIAL"/>
    <property type="match status" value="1"/>
</dbReference>
<dbReference type="Gene3D" id="3.40.50.300">
    <property type="entry name" value="P-loop containing nucleotide triphosphate hydrolases"/>
    <property type="match status" value="1"/>
</dbReference>
<dbReference type="InterPro" id="IPR039421">
    <property type="entry name" value="Type_1_exporter"/>
</dbReference>
<organism evidence="21 22">
    <name type="scientific">Acrobeloides nanus</name>
    <dbReference type="NCBI Taxonomy" id="290746"/>
    <lineage>
        <taxon>Eukaryota</taxon>
        <taxon>Metazoa</taxon>
        <taxon>Ecdysozoa</taxon>
        <taxon>Nematoda</taxon>
        <taxon>Chromadorea</taxon>
        <taxon>Rhabditida</taxon>
        <taxon>Tylenchina</taxon>
        <taxon>Cephalobomorpha</taxon>
        <taxon>Cephaloboidea</taxon>
        <taxon>Cephalobidae</taxon>
        <taxon>Acrobeloides</taxon>
    </lineage>
</organism>
<dbReference type="GO" id="GO:0090374">
    <property type="term" value="P:oligopeptide export from mitochondrion"/>
    <property type="evidence" value="ECO:0007669"/>
    <property type="project" value="TreeGrafter"/>
</dbReference>
<dbReference type="SUPFAM" id="SSF90123">
    <property type="entry name" value="ABC transporter transmembrane region"/>
    <property type="match status" value="1"/>
</dbReference>
<dbReference type="WBParaSite" id="ACRNAN_scaffold2866.g29709.t1">
    <property type="protein sequence ID" value="ACRNAN_scaffold2866.g29709.t1"/>
    <property type="gene ID" value="ACRNAN_scaffold2866.g29709"/>
</dbReference>
<feature type="transmembrane region" description="Helical" evidence="18">
    <location>
        <begin position="258"/>
        <end position="278"/>
    </location>
</feature>
<keyword evidence="3" id="KW-0813">Transport</keyword>
<dbReference type="GO" id="GO:0006813">
    <property type="term" value="P:potassium ion transport"/>
    <property type="evidence" value="ECO:0007669"/>
    <property type="project" value="UniProtKB-KW"/>
</dbReference>
<dbReference type="GO" id="GO:0015421">
    <property type="term" value="F:ABC-type oligopeptide transporter activity"/>
    <property type="evidence" value="ECO:0007669"/>
    <property type="project" value="TreeGrafter"/>
</dbReference>
<dbReference type="Pfam" id="PF00005">
    <property type="entry name" value="ABC_tran"/>
    <property type="match status" value="1"/>
</dbReference>
<evidence type="ECO:0000256" key="2">
    <source>
        <dbReference type="ARBA" id="ARBA00007577"/>
    </source>
</evidence>
<dbReference type="InterPro" id="IPR011527">
    <property type="entry name" value="ABC1_TM_dom"/>
</dbReference>
<keyword evidence="11 18" id="KW-1133">Transmembrane helix</keyword>
<keyword evidence="12" id="KW-0406">Ion transport</keyword>
<evidence type="ECO:0000256" key="6">
    <source>
        <dbReference type="ARBA" id="ARBA00022741"/>
    </source>
</evidence>
<evidence type="ECO:0000256" key="3">
    <source>
        <dbReference type="ARBA" id="ARBA00022448"/>
    </source>
</evidence>
<evidence type="ECO:0000256" key="1">
    <source>
        <dbReference type="ARBA" id="ARBA00004448"/>
    </source>
</evidence>
<dbReference type="PROSITE" id="PS50929">
    <property type="entry name" value="ABC_TM1F"/>
    <property type="match status" value="1"/>
</dbReference>
<dbReference type="InterPro" id="IPR027417">
    <property type="entry name" value="P-loop_NTPase"/>
</dbReference>
<comment type="subcellular location">
    <subcellularLocation>
        <location evidence="1">Mitochondrion inner membrane</location>
        <topology evidence="1">Multi-pass membrane protein</topology>
    </subcellularLocation>
</comment>
<dbReference type="CDD" id="cd03249">
    <property type="entry name" value="ABC_MTABC3_MDL1_MDL2"/>
    <property type="match status" value="1"/>
</dbReference>